<dbReference type="FunFam" id="3.40.30.10:FF:000245">
    <property type="entry name" value="Thioredoxin"/>
    <property type="match status" value="1"/>
</dbReference>
<dbReference type="EMBL" id="QEAO01000003">
    <property type="protein sequence ID" value="TPX37133.1"/>
    <property type="molecule type" value="Genomic_DNA"/>
</dbReference>
<accession>A0A507CHQ1</accession>
<evidence type="ECO:0000256" key="3">
    <source>
        <dbReference type="PIRSR" id="PIRSR000077-1"/>
    </source>
</evidence>
<gene>
    <name evidence="6" type="ORF">SmJEL517_g01014</name>
</gene>
<keyword evidence="1 4" id="KW-1015">Disulfide bond</keyword>
<evidence type="ECO:0000256" key="4">
    <source>
        <dbReference type="PIRSR" id="PIRSR000077-4"/>
    </source>
</evidence>
<sequence length="106" mass="11613">MVHFVQSADEFHTTIAGDKVVFVDFFATWCGPCKAISPIFEKLSSQFPNAVFIKVDVDEIPDISEEAGIRAMPTFQTYKAGKKIAELVGADPKKLEAMIVANYVAA</sequence>
<comment type="caution">
    <text evidence="6">The sequence shown here is derived from an EMBL/GenBank/DDBJ whole genome shotgun (WGS) entry which is preliminary data.</text>
</comment>
<comment type="similarity">
    <text evidence="2">Belongs to the thioredoxin family.</text>
</comment>
<feature type="site" description="Deprotonates C-terminal active site Cys" evidence="3">
    <location>
        <position position="24"/>
    </location>
</feature>
<dbReference type="RefSeq" id="XP_031027203.1">
    <property type="nucleotide sequence ID" value="XM_031166942.1"/>
</dbReference>
<dbReference type="InterPro" id="IPR017937">
    <property type="entry name" value="Thioredoxin_CS"/>
</dbReference>
<dbReference type="InterPro" id="IPR036249">
    <property type="entry name" value="Thioredoxin-like_sf"/>
</dbReference>
<dbReference type="PIRSF" id="PIRSF000077">
    <property type="entry name" value="Thioredoxin"/>
    <property type="match status" value="1"/>
</dbReference>
<dbReference type="PANTHER" id="PTHR46115">
    <property type="entry name" value="THIOREDOXIN-LIKE PROTEIN 1"/>
    <property type="match status" value="1"/>
</dbReference>
<dbReference type="GeneID" id="42002239"/>
<organism evidence="6 7">
    <name type="scientific">Synchytrium microbalum</name>
    <dbReference type="NCBI Taxonomy" id="1806994"/>
    <lineage>
        <taxon>Eukaryota</taxon>
        <taxon>Fungi</taxon>
        <taxon>Fungi incertae sedis</taxon>
        <taxon>Chytridiomycota</taxon>
        <taxon>Chytridiomycota incertae sedis</taxon>
        <taxon>Chytridiomycetes</taxon>
        <taxon>Synchytriales</taxon>
        <taxon>Synchytriaceae</taxon>
        <taxon>Synchytrium</taxon>
    </lineage>
</organism>
<keyword evidence="7" id="KW-1185">Reference proteome</keyword>
<feature type="site" description="Contributes to redox potential value" evidence="3">
    <location>
        <position position="32"/>
    </location>
</feature>
<dbReference type="InterPro" id="IPR005746">
    <property type="entry name" value="Thioredoxin"/>
</dbReference>
<dbReference type="Gene3D" id="3.40.30.10">
    <property type="entry name" value="Glutaredoxin"/>
    <property type="match status" value="1"/>
</dbReference>
<evidence type="ECO:0000256" key="1">
    <source>
        <dbReference type="ARBA" id="ARBA00023157"/>
    </source>
</evidence>
<evidence type="ECO:0000313" key="7">
    <source>
        <dbReference type="Proteomes" id="UP000319731"/>
    </source>
</evidence>
<dbReference type="PROSITE" id="PS00194">
    <property type="entry name" value="THIOREDOXIN_1"/>
    <property type="match status" value="1"/>
</dbReference>
<evidence type="ECO:0000259" key="5">
    <source>
        <dbReference type="PROSITE" id="PS51352"/>
    </source>
</evidence>
<dbReference type="SUPFAM" id="SSF52833">
    <property type="entry name" value="Thioredoxin-like"/>
    <property type="match status" value="1"/>
</dbReference>
<dbReference type="PROSITE" id="PS51352">
    <property type="entry name" value="THIOREDOXIN_2"/>
    <property type="match status" value="1"/>
</dbReference>
<evidence type="ECO:0000256" key="2">
    <source>
        <dbReference type="PIRNR" id="PIRNR000077"/>
    </source>
</evidence>
<dbReference type="AlphaFoldDB" id="A0A507CHQ1"/>
<dbReference type="OrthoDB" id="10263751at2759"/>
<protein>
    <recommendedName>
        <fullName evidence="2">Thioredoxin</fullName>
    </recommendedName>
</protein>
<dbReference type="GO" id="GO:0015035">
    <property type="term" value="F:protein-disulfide reductase activity"/>
    <property type="evidence" value="ECO:0007669"/>
    <property type="project" value="InterPro"/>
</dbReference>
<evidence type="ECO:0000313" key="6">
    <source>
        <dbReference type="EMBL" id="TPX37133.1"/>
    </source>
</evidence>
<dbReference type="InterPro" id="IPR013766">
    <property type="entry name" value="Thioredoxin_domain"/>
</dbReference>
<feature type="disulfide bond" description="Redox-active" evidence="4">
    <location>
        <begin position="30"/>
        <end position="33"/>
    </location>
</feature>
<dbReference type="CDD" id="cd02947">
    <property type="entry name" value="TRX_family"/>
    <property type="match status" value="1"/>
</dbReference>
<reference evidence="6 7" key="1">
    <citation type="journal article" date="2019" name="Sci. Rep.">
        <title>Comparative genomics of chytrid fungi reveal insights into the obligate biotrophic and pathogenic lifestyle of Synchytrium endobioticum.</title>
        <authorList>
            <person name="van de Vossenberg B.T.L.H."/>
            <person name="Warris S."/>
            <person name="Nguyen H.D.T."/>
            <person name="van Gent-Pelzer M.P.E."/>
            <person name="Joly D.L."/>
            <person name="van de Geest H.C."/>
            <person name="Bonants P.J.M."/>
            <person name="Smith D.S."/>
            <person name="Levesque C.A."/>
            <person name="van der Lee T.A.J."/>
        </authorList>
    </citation>
    <scope>NUCLEOTIDE SEQUENCE [LARGE SCALE GENOMIC DNA]</scope>
    <source>
        <strain evidence="6 7">JEL517</strain>
    </source>
</reference>
<dbReference type="NCBIfam" id="TIGR01068">
    <property type="entry name" value="thioredoxin"/>
    <property type="match status" value="1"/>
</dbReference>
<feature type="site" description="Contributes to redox potential value" evidence="3">
    <location>
        <position position="31"/>
    </location>
</feature>
<feature type="active site" description="Nucleophile" evidence="3">
    <location>
        <position position="30"/>
    </location>
</feature>
<dbReference type="Proteomes" id="UP000319731">
    <property type="component" value="Unassembled WGS sequence"/>
</dbReference>
<dbReference type="PRINTS" id="PR00421">
    <property type="entry name" value="THIOREDOXIN"/>
</dbReference>
<feature type="domain" description="Thioredoxin" evidence="5">
    <location>
        <begin position="1"/>
        <end position="106"/>
    </location>
</feature>
<proteinExistence type="inferred from homology"/>
<dbReference type="STRING" id="1806994.A0A507CHQ1"/>
<feature type="active site" description="Nucleophile" evidence="3">
    <location>
        <position position="33"/>
    </location>
</feature>
<keyword evidence="4" id="KW-0676">Redox-active center</keyword>
<name>A0A507CHQ1_9FUNG</name>
<dbReference type="Pfam" id="PF00085">
    <property type="entry name" value="Thioredoxin"/>
    <property type="match status" value="1"/>
</dbReference>